<comment type="similarity">
    <text evidence="2">Belongs to the class IV-like SAM-binding methyltransferase superfamily. RNA methyltransferase TrmH family.</text>
</comment>
<dbReference type="Pfam" id="PF00588">
    <property type="entry name" value="SpoU_methylase"/>
    <property type="match status" value="1"/>
</dbReference>
<dbReference type="SMART" id="SM00967">
    <property type="entry name" value="SpoU_sub_bind"/>
    <property type="match status" value="1"/>
</dbReference>
<dbReference type="SUPFAM" id="SSF55315">
    <property type="entry name" value="L30e-like"/>
    <property type="match status" value="1"/>
</dbReference>
<dbReference type="GeneID" id="92205316"/>
<dbReference type="SUPFAM" id="SSF75217">
    <property type="entry name" value="alpha/beta knot"/>
    <property type="match status" value="1"/>
</dbReference>
<protein>
    <recommendedName>
        <fullName evidence="9">rRNA methyltransferase 1, mitochondrial</fullName>
    </recommendedName>
</protein>
<evidence type="ECO:0000256" key="5">
    <source>
        <dbReference type="ARBA" id="ARBA00022679"/>
    </source>
</evidence>
<keyword evidence="4" id="KW-0489">Methyltransferase</keyword>
<evidence type="ECO:0000256" key="2">
    <source>
        <dbReference type="ARBA" id="ARBA00007228"/>
    </source>
</evidence>
<keyword evidence="7" id="KW-0809">Transit peptide</keyword>
<dbReference type="Pfam" id="PF08032">
    <property type="entry name" value="SpoU_sub_bind"/>
    <property type="match status" value="1"/>
</dbReference>
<dbReference type="CDD" id="cd18105">
    <property type="entry name" value="SpoU-like_MRM1"/>
    <property type="match status" value="1"/>
</dbReference>
<reference evidence="12 13" key="1">
    <citation type="submission" date="2024-03" db="EMBL/GenBank/DDBJ databases">
        <authorList>
            <person name="Brejova B."/>
        </authorList>
    </citation>
    <scope>NUCLEOTIDE SEQUENCE [LARGE SCALE GENOMIC DNA]</scope>
    <source>
        <strain evidence="12 13">CBS 14171</strain>
    </source>
</reference>
<dbReference type="RefSeq" id="XP_066827058.1">
    <property type="nucleotide sequence ID" value="XM_066971062.1"/>
</dbReference>
<evidence type="ECO:0000259" key="11">
    <source>
        <dbReference type="SMART" id="SM00967"/>
    </source>
</evidence>
<evidence type="ECO:0000256" key="10">
    <source>
        <dbReference type="SAM" id="MobiDB-lite"/>
    </source>
</evidence>
<dbReference type="PANTHER" id="PTHR46103">
    <property type="entry name" value="RRNA METHYLTRANSFERASE 1, MITOCHONDRIAL"/>
    <property type="match status" value="1"/>
</dbReference>
<feature type="region of interest" description="Disordered" evidence="10">
    <location>
        <begin position="99"/>
        <end position="127"/>
    </location>
</feature>
<evidence type="ECO:0000256" key="3">
    <source>
        <dbReference type="ARBA" id="ARBA00022552"/>
    </source>
</evidence>
<evidence type="ECO:0000256" key="9">
    <source>
        <dbReference type="ARBA" id="ARBA00034881"/>
    </source>
</evidence>
<sequence length="445" mass="50086">MSAVSVQRRSFSAVSALLKESQVKRTIKPAFKPHYSNPKNETRSFMKNLPLTTPEIKPWDAEGITKDRFFKRKYGKMSDERRQALQEKVARQRRFRAMKKEHEARKREEEWAQRNPGKVRRNPHESRQTAKDIIGGGGPFGPFFEFVYGTHAVKAVLEARRRPVLGLYTFNCSDDQVLKRAETEYGVKVETVKDKNVLNILTNNGVHNGLVLKTKPLDVPYIQELGHSKNGEYKITTESENGSWVEQTKRVVRAEAVGLKELEEEKKEEEEEGEQVYPLGLYLDEITDPHNIGSILRSAYFFGVDFVVIPNHASAKMGPVANKSSAGALDLIDVYQASSGLQFIDKAKENGWNVISTSGSKPDSQTKDKHEEMLRNKFIKLANLKTVLKRTPVMLVIGSEGAGVRTNLKLRSDYLVEIPKLRSGDDIVDSLNVGVATGVVIQSCI</sequence>
<evidence type="ECO:0000256" key="6">
    <source>
        <dbReference type="ARBA" id="ARBA00022691"/>
    </source>
</evidence>
<dbReference type="InterPro" id="IPR029064">
    <property type="entry name" value="Ribosomal_eL30-like_sf"/>
</dbReference>
<accession>A0ABP0ZGB8</accession>
<keyword evidence="8" id="KW-0496">Mitochondrion</keyword>
<dbReference type="InterPro" id="IPR047182">
    <property type="entry name" value="MRM1"/>
</dbReference>
<dbReference type="Gene3D" id="3.30.1330.30">
    <property type="match status" value="1"/>
</dbReference>
<dbReference type="InterPro" id="IPR013123">
    <property type="entry name" value="SpoU_subst-bd"/>
</dbReference>
<dbReference type="InterPro" id="IPR004441">
    <property type="entry name" value="rRNA_MeTrfase_TrmH"/>
</dbReference>
<dbReference type="EMBL" id="OZ022405">
    <property type="protein sequence ID" value="CAK9435393.1"/>
    <property type="molecule type" value="Genomic_DNA"/>
</dbReference>
<dbReference type="Gene3D" id="3.40.1280.10">
    <property type="match status" value="1"/>
</dbReference>
<comment type="subcellular location">
    <subcellularLocation>
        <location evidence="1">Mitochondrion</location>
    </subcellularLocation>
</comment>
<evidence type="ECO:0000256" key="1">
    <source>
        <dbReference type="ARBA" id="ARBA00004173"/>
    </source>
</evidence>
<dbReference type="InterPro" id="IPR001537">
    <property type="entry name" value="SpoU_MeTrfase"/>
</dbReference>
<gene>
    <name evidence="12" type="ORF">LODBEIA_P01200</name>
</gene>
<keyword evidence="13" id="KW-1185">Reference proteome</keyword>
<feature type="domain" description="RNA 2-O ribose methyltransferase substrate binding" evidence="11">
    <location>
        <begin position="146"/>
        <end position="220"/>
    </location>
</feature>
<dbReference type="InterPro" id="IPR029028">
    <property type="entry name" value="Alpha/beta_knot_MTases"/>
</dbReference>
<dbReference type="InterPro" id="IPR029026">
    <property type="entry name" value="tRNA_m1G_MTases_N"/>
</dbReference>
<evidence type="ECO:0000313" key="12">
    <source>
        <dbReference type="EMBL" id="CAK9435393.1"/>
    </source>
</evidence>
<dbReference type="InterPro" id="IPR047261">
    <property type="entry name" value="MRM1_MeTrfase_dom"/>
</dbReference>
<organism evidence="12 13">
    <name type="scientific">Lodderomyces beijingensis</name>
    <dbReference type="NCBI Taxonomy" id="1775926"/>
    <lineage>
        <taxon>Eukaryota</taxon>
        <taxon>Fungi</taxon>
        <taxon>Dikarya</taxon>
        <taxon>Ascomycota</taxon>
        <taxon>Saccharomycotina</taxon>
        <taxon>Pichiomycetes</taxon>
        <taxon>Debaryomycetaceae</taxon>
        <taxon>Candida/Lodderomyces clade</taxon>
        <taxon>Lodderomyces</taxon>
    </lineage>
</organism>
<evidence type="ECO:0000313" key="13">
    <source>
        <dbReference type="Proteomes" id="UP001497383"/>
    </source>
</evidence>
<proteinExistence type="inferred from homology"/>
<name>A0ABP0ZGB8_9ASCO</name>
<dbReference type="NCBIfam" id="TIGR00186">
    <property type="entry name" value="rRNA_methyl_3"/>
    <property type="match status" value="1"/>
</dbReference>
<keyword evidence="5" id="KW-0808">Transferase</keyword>
<keyword evidence="6" id="KW-0949">S-adenosyl-L-methionine</keyword>
<dbReference type="PANTHER" id="PTHR46103:SF1">
    <property type="entry name" value="RRNA METHYLTRANSFERASE 1, MITOCHONDRIAL"/>
    <property type="match status" value="1"/>
</dbReference>
<dbReference type="Proteomes" id="UP001497383">
    <property type="component" value="Chromosome 1"/>
</dbReference>
<feature type="compositionally biased region" description="Basic and acidic residues" evidence="10">
    <location>
        <begin position="99"/>
        <end position="112"/>
    </location>
</feature>
<evidence type="ECO:0000256" key="4">
    <source>
        <dbReference type="ARBA" id="ARBA00022603"/>
    </source>
</evidence>
<evidence type="ECO:0000256" key="8">
    <source>
        <dbReference type="ARBA" id="ARBA00023128"/>
    </source>
</evidence>
<evidence type="ECO:0000256" key="7">
    <source>
        <dbReference type="ARBA" id="ARBA00022946"/>
    </source>
</evidence>
<keyword evidence="3" id="KW-0698">rRNA processing</keyword>